<proteinExistence type="predicted"/>
<organism evidence="1 2">
    <name type="scientific">Sporanaerobium hydrogeniformans</name>
    <dbReference type="NCBI Taxonomy" id="3072179"/>
    <lineage>
        <taxon>Bacteria</taxon>
        <taxon>Bacillati</taxon>
        <taxon>Bacillota</taxon>
        <taxon>Clostridia</taxon>
        <taxon>Lachnospirales</taxon>
        <taxon>Lachnospiraceae</taxon>
        <taxon>Sporanaerobium</taxon>
    </lineage>
</organism>
<sequence>MLKLNPAFKDYIWGGNKLKELYGKKTTLQITAESWELSTHKDGPCTLQEGEGKVITLTEYLKEKGNLLGTKAAQQDELPILIKLIDAKDHLSVQVHPDDAYAIANEGDLGKTEMWYVLEAEPGAQLVYGFTKDITKEEFEIYIANNTLTEVLNYVEVKKGDTFFIEPGTMHAIGKGLVIAEVQQSSNVTYRVYDYGRVGGDGKPRELHVKQAVEVTNLKAANKSHVTYEMQIHEGYKRGQLASCNYFNVEFIEVDTQAQLRVDETSFHALLILEGDVKITLGEEILEATKGETLFIPAQKANYKVEGTSQILLSYL</sequence>
<gene>
    <name evidence="1" type="ORF">CS063_16175</name>
</gene>
<dbReference type="EMBL" id="PEDL01000031">
    <property type="protein sequence ID" value="PHV69370.1"/>
    <property type="molecule type" value="Genomic_DNA"/>
</dbReference>
<reference evidence="1" key="1">
    <citation type="submission" date="2017-10" db="EMBL/GenBank/DDBJ databases">
        <title>Genome sequence of cellulolytic Lachnospiraceae bacterium XHS1971 isolated from hotspring sediment.</title>
        <authorList>
            <person name="Vasudevan G."/>
            <person name="Joshi A.J."/>
            <person name="Hivarkar S."/>
            <person name="Lanjekar V.B."/>
            <person name="Dhakephalkar P.K."/>
            <person name="Dagar S."/>
        </authorList>
    </citation>
    <scope>NUCLEOTIDE SEQUENCE</scope>
    <source>
        <strain evidence="1">XHS1971</strain>
    </source>
</reference>
<keyword evidence="2" id="KW-1185">Reference proteome</keyword>
<evidence type="ECO:0000313" key="2">
    <source>
        <dbReference type="Proteomes" id="UP000224460"/>
    </source>
</evidence>
<accession>A0AC61D9D2</accession>
<dbReference type="Proteomes" id="UP000224460">
    <property type="component" value="Unassembled WGS sequence"/>
</dbReference>
<comment type="caution">
    <text evidence="1">The sequence shown here is derived from an EMBL/GenBank/DDBJ whole genome shotgun (WGS) entry which is preliminary data.</text>
</comment>
<keyword evidence="1" id="KW-0413">Isomerase</keyword>
<name>A0AC61D9D2_9FIRM</name>
<evidence type="ECO:0000313" key="1">
    <source>
        <dbReference type="EMBL" id="PHV69370.1"/>
    </source>
</evidence>
<protein>
    <submittedName>
        <fullName evidence="1">Mannose-6-phosphate isomerase</fullName>
    </submittedName>
</protein>